<organism evidence="1 2">
    <name type="scientific">Sistotremastrum niveocremeum HHB9708</name>
    <dbReference type="NCBI Taxonomy" id="1314777"/>
    <lineage>
        <taxon>Eukaryota</taxon>
        <taxon>Fungi</taxon>
        <taxon>Dikarya</taxon>
        <taxon>Basidiomycota</taxon>
        <taxon>Agaricomycotina</taxon>
        <taxon>Agaricomycetes</taxon>
        <taxon>Sistotremastrales</taxon>
        <taxon>Sistotremastraceae</taxon>
        <taxon>Sertulicium</taxon>
        <taxon>Sertulicium niveocremeum</taxon>
    </lineage>
</organism>
<dbReference type="Proteomes" id="UP000076722">
    <property type="component" value="Unassembled WGS sequence"/>
</dbReference>
<accession>A0A164M7Z1</accession>
<evidence type="ECO:0000313" key="2">
    <source>
        <dbReference type="Proteomes" id="UP000076722"/>
    </source>
</evidence>
<dbReference type="AlphaFoldDB" id="A0A164M7Z1"/>
<gene>
    <name evidence="1" type="ORF">SISNIDRAFT_420886</name>
</gene>
<reference evidence="1 2" key="1">
    <citation type="journal article" date="2016" name="Mol. Biol. Evol.">
        <title>Comparative Genomics of Early-Diverging Mushroom-Forming Fungi Provides Insights into the Origins of Lignocellulose Decay Capabilities.</title>
        <authorList>
            <person name="Nagy L.G."/>
            <person name="Riley R."/>
            <person name="Tritt A."/>
            <person name="Adam C."/>
            <person name="Daum C."/>
            <person name="Floudas D."/>
            <person name="Sun H."/>
            <person name="Yadav J.S."/>
            <person name="Pangilinan J."/>
            <person name="Larsson K.H."/>
            <person name="Matsuura K."/>
            <person name="Barry K."/>
            <person name="Labutti K."/>
            <person name="Kuo R."/>
            <person name="Ohm R.A."/>
            <person name="Bhattacharya S.S."/>
            <person name="Shirouzu T."/>
            <person name="Yoshinaga Y."/>
            <person name="Martin F.M."/>
            <person name="Grigoriev I.V."/>
            <person name="Hibbett D.S."/>
        </authorList>
    </citation>
    <scope>NUCLEOTIDE SEQUENCE [LARGE SCALE GENOMIC DNA]</scope>
    <source>
        <strain evidence="1 2">HHB9708</strain>
    </source>
</reference>
<keyword evidence="2" id="KW-1185">Reference proteome</keyword>
<dbReference type="STRING" id="1314777.A0A164M7Z1"/>
<protein>
    <submittedName>
        <fullName evidence="1">Uncharacterized protein</fullName>
    </submittedName>
</protein>
<name>A0A164M7Z1_9AGAM</name>
<proteinExistence type="predicted"/>
<dbReference type="EMBL" id="KV419498">
    <property type="protein sequence ID" value="KZS86454.1"/>
    <property type="molecule type" value="Genomic_DNA"/>
</dbReference>
<sequence length="196" mass="22267">MAHGVEPTLPFDITESTFLGPSFRRQTTLNELIGIRARQLQKRPDDLAKMHEQVLKRRKMSAQQYSKRFHSSLRTFEFTRGMVVLARNIILDKGIGNKTEPRYIGPYLVVRKTAGGAYVLAELTGAVLSTRFSANRLVPLYSRHSKRPDDVLIIPITQLFEPNTEFTEQDPMFQHLGPLFDGDLTEDSSDLSDEGM</sequence>
<evidence type="ECO:0000313" key="1">
    <source>
        <dbReference type="EMBL" id="KZS86454.1"/>
    </source>
</evidence>
<dbReference type="OrthoDB" id="446925at2759"/>